<dbReference type="SMART" id="SM00240">
    <property type="entry name" value="FHA"/>
    <property type="match status" value="1"/>
</dbReference>
<evidence type="ECO:0000259" key="1">
    <source>
        <dbReference type="PROSITE" id="PS50006"/>
    </source>
</evidence>
<dbReference type="CDD" id="cd00060">
    <property type="entry name" value="FHA"/>
    <property type="match status" value="1"/>
</dbReference>
<dbReference type="EMBL" id="JACHHY010000029">
    <property type="protein sequence ID" value="MBB5020251.1"/>
    <property type="molecule type" value="Genomic_DNA"/>
</dbReference>
<reference evidence="2 3" key="1">
    <citation type="submission" date="2020-08" db="EMBL/GenBank/DDBJ databases">
        <title>Genomic Encyclopedia of Type Strains, Phase IV (KMG-IV): sequencing the most valuable type-strain genomes for metagenomic binning, comparative biology and taxonomic classification.</title>
        <authorList>
            <person name="Goeker M."/>
        </authorList>
    </citation>
    <scope>NUCLEOTIDE SEQUENCE [LARGE SCALE GENOMIC DNA]</scope>
    <source>
        <strain evidence="2 3">DSM 27165</strain>
    </source>
</reference>
<organism evidence="2 3">
    <name type="scientific">Chitinivorax tropicus</name>
    <dbReference type="NCBI Taxonomy" id="714531"/>
    <lineage>
        <taxon>Bacteria</taxon>
        <taxon>Pseudomonadati</taxon>
        <taxon>Pseudomonadota</taxon>
        <taxon>Betaproteobacteria</taxon>
        <taxon>Chitinivorax</taxon>
    </lineage>
</organism>
<dbReference type="RefSeq" id="WP_184041657.1">
    <property type="nucleotide sequence ID" value="NZ_JACHHY010000029.1"/>
</dbReference>
<feature type="domain" description="FHA" evidence="1">
    <location>
        <begin position="23"/>
        <end position="72"/>
    </location>
</feature>
<name>A0A840MYM0_9PROT</name>
<proteinExistence type="predicted"/>
<protein>
    <submittedName>
        <fullName evidence="2">Putative component of type VI protein secretion system</fullName>
    </submittedName>
</protein>
<dbReference type="PANTHER" id="PTHR23308">
    <property type="entry name" value="NUCLEAR INHIBITOR OF PROTEIN PHOSPHATASE-1"/>
    <property type="match status" value="1"/>
</dbReference>
<sequence>MGRLVVMRNGETLQEIELRPGQLTIGRRPDNDLRLDDPTVSGYHAKIQTIGADSFLEDLDSTNGTLANGKPIKKRYLEINDQLEIGRFQLIFQAGVINTLSGKTTILLPTLKKASLQIIGGANTGRIIELNKDSTTLGKAGLCVVILKRNITGYALQFAEGTHAPLVNGRAIKQGDAMGLKDQDVIEMGEAKMQFVETNIQSK</sequence>
<dbReference type="Proteomes" id="UP000575898">
    <property type="component" value="Unassembled WGS sequence"/>
</dbReference>
<evidence type="ECO:0000313" key="2">
    <source>
        <dbReference type="EMBL" id="MBB5020251.1"/>
    </source>
</evidence>
<dbReference type="Pfam" id="PF00498">
    <property type="entry name" value="FHA"/>
    <property type="match status" value="1"/>
</dbReference>
<comment type="caution">
    <text evidence="2">The sequence shown here is derived from an EMBL/GenBank/DDBJ whole genome shotgun (WGS) entry which is preliminary data.</text>
</comment>
<gene>
    <name evidence="2" type="ORF">HNQ59_003569</name>
</gene>
<dbReference type="SUPFAM" id="SSF49879">
    <property type="entry name" value="SMAD/FHA domain"/>
    <property type="match status" value="2"/>
</dbReference>
<accession>A0A840MYM0</accession>
<dbReference type="Gene3D" id="2.60.200.20">
    <property type="match status" value="1"/>
</dbReference>
<dbReference type="AlphaFoldDB" id="A0A840MYM0"/>
<keyword evidence="3" id="KW-1185">Reference proteome</keyword>
<dbReference type="PROSITE" id="PS50006">
    <property type="entry name" value="FHA_DOMAIN"/>
    <property type="match status" value="1"/>
</dbReference>
<evidence type="ECO:0000313" key="3">
    <source>
        <dbReference type="Proteomes" id="UP000575898"/>
    </source>
</evidence>
<dbReference type="InterPro" id="IPR000253">
    <property type="entry name" value="FHA_dom"/>
</dbReference>
<dbReference type="InterPro" id="IPR008984">
    <property type="entry name" value="SMAD_FHA_dom_sf"/>
</dbReference>
<dbReference type="InterPro" id="IPR050923">
    <property type="entry name" value="Cell_Proc_Reg/RNA_Proc"/>
</dbReference>